<dbReference type="RefSeq" id="WP_209895467.1">
    <property type="nucleotide sequence ID" value="NZ_JAGGMR010000001.1"/>
</dbReference>
<reference evidence="5 6" key="1">
    <citation type="submission" date="2021-03" db="EMBL/GenBank/DDBJ databases">
        <title>Sequencing the genomes of 1000 actinobacteria strains.</title>
        <authorList>
            <person name="Klenk H.-P."/>
        </authorList>
    </citation>
    <scope>NUCLEOTIDE SEQUENCE [LARGE SCALE GENOMIC DNA]</scope>
    <source>
        <strain evidence="5 6">DSM 45516</strain>
    </source>
</reference>
<protein>
    <submittedName>
        <fullName evidence="5">NAD(P)H dehydrogenase (Quinone)</fullName>
        <ecNumber evidence="5">1.6.5.2</ecNumber>
    </submittedName>
</protein>
<dbReference type="Gene3D" id="3.40.50.360">
    <property type="match status" value="1"/>
</dbReference>
<dbReference type="InterPro" id="IPR029039">
    <property type="entry name" value="Flavoprotein-like_sf"/>
</dbReference>
<comment type="caution">
    <text evidence="5">The sequence shown here is derived from an EMBL/GenBank/DDBJ whole genome shotgun (WGS) entry which is preliminary data.</text>
</comment>
<dbReference type="SUPFAM" id="SSF52218">
    <property type="entry name" value="Flavoproteins"/>
    <property type="match status" value="1"/>
</dbReference>
<feature type="region of interest" description="Disordered" evidence="3">
    <location>
        <begin position="246"/>
        <end position="267"/>
    </location>
</feature>
<dbReference type="EC" id="1.6.5.2" evidence="5"/>
<gene>
    <name evidence="5" type="ORF">BJ987_005442</name>
</gene>
<dbReference type="EMBL" id="JAGGMR010000001">
    <property type="protein sequence ID" value="MBP2192541.1"/>
    <property type="molecule type" value="Genomic_DNA"/>
</dbReference>
<keyword evidence="6" id="KW-1185">Reference proteome</keyword>
<evidence type="ECO:0000259" key="4">
    <source>
        <dbReference type="Pfam" id="PF02525"/>
    </source>
</evidence>
<accession>A0ABS4QLF5</accession>
<dbReference type="PANTHER" id="PTHR10204:SF34">
    <property type="entry name" value="NAD(P)H DEHYDROGENASE [QUINONE] 1 ISOFORM 1"/>
    <property type="match status" value="1"/>
</dbReference>
<dbReference type="Pfam" id="PF02525">
    <property type="entry name" value="Flavodoxin_2"/>
    <property type="match status" value="1"/>
</dbReference>
<keyword evidence="2 5" id="KW-0560">Oxidoreductase</keyword>
<comment type="similarity">
    <text evidence="1">Belongs to the NAD(P)H dehydrogenase (quinone) family.</text>
</comment>
<dbReference type="InterPro" id="IPR003680">
    <property type="entry name" value="Flavodoxin_fold"/>
</dbReference>
<evidence type="ECO:0000256" key="2">
    <source>
        <dbReference type="ARBA" id="ARBA00023002"/>
    </source>
</evidence>
<feature type="domain" description="Flavodoxin-like fold" evidence="4">
    <location>
        <begin position="8"/>
        <end position="208"/>
    </location>
</feature>
<evidence type="ECO:0000256" key="3">
    <source>
        <dbReference type="SAM" id="MobiDB-lite"/>
    </source>
</evidence>
<dbReference type="PANTHER" id="PTHR10204">
    <property type="entry name" value="NAD P H OXIDOREDUCTASE-RELATED"/>
    <property type="match status" value="1"/>
</dbReference>
<evidence type="ECO:0000313" key="6">
    <source>
        <dbReference type="Proteomes" id="UP001519325"/>
    </source>
</evidence>
<dbReference type="GO" id="GO:0003955">
    <property type="term" value="F:NAD(P)H dehydrogenase (quinone) activity"/>
    <property type="evidence" value="ECO:0007669"/>
    <property type="project" value="UniProtKB-EC"/>
</dbReference>
<evidence type="ECO:0000256" key="1">
    <source>
        <dbReference type="ARBA" id="ARBA00006252"/>
    </source>
</evidence>
<name>A0ABS4QLF5_9NOCA</name>
<dbReference type="InterPro" id="IPR051545">
    <property type="entry name" value="NAD(P)H_dehydrogenase_qn"/>
</dbReference>
<proteinExistence type="inferred from homology"/>
<organism evidence="5 6">
    <name type="scientific">Nocardia goodfellowii</name>
    <dbReference type="NCBI Taxonomy" id="882446"/>
    <lineage>
        <taxon>Bacteria</taxon>
        <taxon>Bacillati</taxon>
        <taxon>Actinomycetota</taxon>
        <taxon>Actinomycetes</taxon>
        <taxon>Mycobacteriales</taxon>
        <taxon>Nocardiaceae</taxon>
        <taxon>Nocardia</taxon>
    </lineage>
</organism>
<dbReference type="Proteomes" id="UP001519325">
    <property type="component" value="Unassembled WGS sequence"/>
</dbReference>
<evidence type="ECO:0000313" key="5">
    <source>
        <dbReference type="EMBL" id="MBP2192541.1"/>
    </source>
</evidence>
<sequence length="267" mass="29765">MTSAGPMLWILAHPDTDSLSHSLYRHGVGHLRATGHRVIDVDLYAERWNPVLSEEDTVGATGDTFSDRQRDATQRRKLPADVLRHQRLVAESHTVIVQFPLWWYGMPAILKGWFDRVFTNGFAFGIRDRDGKVRKYGDGGLAGRRLLPIVTAGDRADALGPRGISGDIDDILWPLLHGTAHYTGMQPLRPHLIGSAGHVDAAAHRHTLDALTARLDSLDVESPIRYRSLRGGDYTTTHELRPQVRPGEHGLTIHRLDTRDPAVAQRL</sequence>